<dbReference type="Pfam" id="PF00072">
    <property type="entry name" value="Response_reg"/>
    <property type="match status" value="1"/>
</dbReference>
<dbReference type="Pfam" id="PF00512">
    <property type="entry name" value="HisKA"/>
    <property type="match status" value="1"/>
</dbReference>
<dbReference type="PANTHER" id="PTHR45339:SF5">
    <property type="entry name" value="HISTIDINE KINASE"/>
    <property type="match status" value="1"/>
</dbReference>
<dbReference type="CDD" id="cd17546">
    <property type="entry name" value="REC_hyHK_CKI1_RcsC-like"/>
    <property type="match status" value="1"/>
</dbReference>
<evidence type="ECO:0000256" key="3">
    <source>
        <dbReference type="ARBA" id="ARBA00012438"/>
    </source>
</evidence>
<keyword evidence="4 8" id="KW-0597">Phosphoprotein</keyword>
<protein>
    <recommendedName>
        <fullName evidence="3">histidine kinase</fullName>
        <ecNumber evidence="3">2.7.13.3</ecNumber>
    </recommendedName>
</protein>
<keyword evidence="5 9" id="KW-0812">Transmembrane</keyword>
<dbReference type="PROSITE" id="PS50109">
    <property type="entry name" value="HIS_KIN"/>
    <property type="match status" value="1"/>
</dbReference>
<dbReference type="InterPro" id="IPR003594">
    <property type="entry name" value="HATPase_dom"/>
</dbReference>
<comment type="subcellular location">
    <subcellularLocation>
        <location evidence="2">Membrane</location>
        <topology evidence="2">Multi-pass membrane protein</topology>
    </subcellularLocation>
</comment>
<dbReference type="InterPro" id="IPR011006">
    <property type="entry name" value="CheY-like_superfamily"/>
</dbReference>
<dbReference type="Gene3D" id="3.40.50.2300">
    <property type="match status" value="1"/>
</dbReference>
<comment type="catalytic activity">
    <reaction evidence="1">
        <text>ATP + protein L-histidine = ADP + protein N-phospho-L-histidine.</text>
        <dbReference type="EC" id="2.7.13.3"/>
    </reaction>
</comment>
<dbReference type="InterPro" id="IPR001789">
    <property type="entry name" value="Sig_transdc_resp-reg_receiver"/>
</dbReference>
<evidence type="ECO:0000256" key="4">
    <source>
        <dbReference type="ARBA" id="ARBA00022553"/>
    </source>
</evidence>
<evidence type="ECO:0000259" key="11">
    <source>
        <dbReference type="PROSITE" id="PS50110"/>
    </source>
</evidence>
<dbReference type="InterPro" id="IPR029095">
    <property type="entry name" value="NarX-like_N"/>
</dbReference>
<dbReference type="SUPFAM" id="SSF47384">
    <property type="entry name" value="Homodimeric domain of signal transducing histidine kinase"/>
    <property type="match status" value="1"/>
</dbReference>
<gene>
    <name evidence="12" type="ORF">PALI_a2453</name>
</gene>
<feature type="domain" description="Response regulatory" evidence="11">
    <location>
        <begin position="456"/>
        <end position="570"/>
    </location>
</feature>
<dbReference type="EC" id="2.7.13.3" evidence="3"/>
<dbReference type="InterPro" id="IPR003661">
    <property type="entry name" value="HisK_dim/P_dom"/>
</dbReference>
<dbReference type="InterPro" id="IPR036097">
    <property type="entry name" value="HisK_dim/P_sf"/>
</dbReference>
<evidence type="ECO:0000256" key="6">
    <source>
        <dbReference type="ARBA" id="ARBA00022989"/>
    </source>
</evidence>
<feature type="modified residue" description="4-aspartylphosphate" evidence="8">
    <location>
        <position position="505"/>
    </location>
</feature>
<dbReference type="CDD" id="cd00082">
    <property type="entry name" value="HisKA"/>
    <property type="match status" value="1"/>
</dbReference>
<feature type="domain" description="Histidine kinase" evidence="10">
    <location>
        <begin position="232"/>
        <end position="440"/>
    </location>
</feature>
<dbReference type="Pfam" id="PF02518">
    <property type="entry name" value="HATPase_c"/>
    <property type="match status" value="1"/>
</dbReference>
<accession>A0ABR9E3J6</accession>
<evidence type="ECO:0000256" key="8">
    <source>
        <dbReference type="PROSITE-ProRule" id="PRU00169"/>
    </source>
</evidence>
<evidence type="ECO:0000313" key="13">
    <source>
        <dbReference type="Proteomes" id="UP000648482"/>
    </source>
</evidence>
<proteinExistence type="predicted"/>
<evidence type="ECO:0000256" key="5">
    <source>
        <dbReference type="ARBA" id="ARBA00022692"/>
    </source>
</evidence>
<keyword evidence="7 9" id="KW-0472">Membrane</keyword>
<dbReference type="SMART" id="SM00387">
    <property type="entry name" value="HATPase_c"/>
    <property type="match status" value="1"/>
</dbReference>
<dbReference type="SMART" id="SM00388">
    <property type="entry name" value="HisKA"/>
    <property type="match status" value="1"/>
</dbReference>
<dbReference type="Gene3D" id="1.10.287.130">
    <property type="match status" value="1"/>
</dbReference>
<evidence type="ECO:0000256" key="7">
    <source>
        <dbReference type="ARBA" id="ARBA00023136"/>
    </source>
</evidence>
<dbReference type="PANTHER" id="PTHR45339">
    <property type="entry name" value="HYBRID SIGNAL TRANSDUCTION HISTIDINE KINASE J"/>
    <property type="match status" value="1"/>
</dbReference>
<dbReference type="SUPFAM" id="SSF52172">
    <property type="entry name" value="CheY-like"/>
    <property type="match status" value="1"/>
</dbReference>
<dbReference type="EMBL" id="AQGU01000027">
    <property type="protein sequence ID" value="MBE0360460.1"/>
    <property type="molecule type" value="Genomic_DNA"/>
</dbReference>
<dbReference type="InterPro" id="IPR005467">
    <property type="entry name" value="His_kinase_dom"/>
</dbReference>
<sequence>MFKVVANIRTRYQWALIAIAVLISISASLMQYFLSVQKYDAKIINIAGKQRMLSQKIAWHSNELLISSVDASNHIKALKASLLLFKNSHEYLLSKNDDGEYQYLTPKLVKLYTSTPNKLDSQVKVFIQEAESLLYQQGQVDRQIFSVTQVEVLLKQLDYAVSLFETEAITKMNWVSNLELLFWLAAMLLLLVELRFVFMPMEKEILNALTDSQKQKEFAYQVSKNKEHFIARASHEFRTPLQGLISSIETLYIKDEQKKIKMQAAFCASRIIAMLDELQDLQALSLGHWSLQLTNTNLLRSLERILTTYEYAYEQKGIRLITSFDSTLNCTTELDHKRLQQMLAELLSNALKFTVQGEVHIDAKVDYEQLIVTVKDTGCGFLSQVDSPVFNSQEQSNHFQGLRTGLARVQYIVKAFHGKILFENNEHGGALVTLKIPITINEPDKSKKTILPSTLHCLVVEDNPLNMLVLTRVLTSLGYSCVSAENGKVACEMVTRERYDVIFMDLNMPVMDGFEASKKIRTFDQSTPIIVVTANTSDSDIAYAGECGINAHVFKPIDKQMVIDVLAKVYSRK</sequence>
<comment type="caution">
    <text evidence="12">The sequence shown here is derived from an EMBL/GenBank/DDBJ whole genome shotgun (WGS) entry which is preliminary data.</text>
</comment>
<reference evidence="12 13" key="1">
    <citation type="submission" date="2015-06" db="EMBL/GenBank/DDBJ databases">
        <title>Genome sequence of Pseudoalteromonas aliena.</title>
        <authorList>
            <person name="Xie B.-B."/>
            <person name="Rong J.-C."/>
            <person name="Qin Q.-L."/>
            <person name="Zhang Y.-Z."/>
        </authorList>
    </citation>
    <scope>NUCLEOTIDE SEQUENCE [LARGE SCALE GENOMIC DNA]</scope>
    <source>
        <strain evidence="12 13">SW19</strain>
    </source>
</reference>
<evidence type="ECO:0000256" key="2">
    <source>
        <dbReference type="ARBA" id="ARBA00004141"/>
    </source>
</evidence>
<evidence type="ECO:0000256" key="9">
    <source>
        <dbReference type="SAM" id="Phobius"/>
    </source>
</evidence>
<keyword evidence="13" id="KW-1185">Reference proteome</keyword>
<dbReference type="Pfam" id="PF13675">
    <property type="entry name" value="PilJ"/>
    <property type="match status" value="1"/>
</dbReference>
<dbReference type="RefSeq" id="WP_193156161.1">
    <property type="nucleotide sequence ID" value="NZ_AQGU01000027.1"/>
</dbReference>
<dbReference type="PROSITE" id="PS50110">
    <property type="entry name" value="RESPONSE_REGULATORY"/>
    <property type="match status" value="1"/>
</dbReference>
<dbReference type="SMART" id="SM00448">
    <property type="entry name" value="REC"/>
    <property type="match status" value="1"/>
</dbReference>
<dbReference type="Gene3D" id="3.30.565.10">
    <property type="entry name" value="Histidine kinase-like ATPase, C-terminal domain"/>
    <property type="match status" value="1"/>
</dbReference>
<evidence type="ECO:0000259" key="10">
    <source>
        <dbReference type="PROSITE" id="PS50109"/>
    </source>
</evidence>
<dbReference type="SUPFAM" id="SSF55874">
    <property type="entry name" value="ATPase domain of HSP90 chaperone/DNA topoisomerase II/histidine kinase"/>
    <property type="match status" value="1"/>
</dbReference>
<dbReference type="Proteomes" id="UP000648482">
    <property type="component" value="Unassembled WGS sequence"/>
</dbReference>
<name>A0ABR9E3J6_9GAMM</name>
<feature type="transmembrane region" description="Helical" evidence="9">
    <location>
        <begin position="12"/>
        <end position="34"/>
    </location>
</feature>
<evidence type="ECO:0000256" key="1">
    <source>
        <dbReference type="ARBA" id="ARBA00000085"/>
    </source>
</evidence>
<dbReference type="InterPro" id="IPR036890">
    <property type="entry name" value="HATPase_C_sf"/>
</dbReference>
<keyword evidence="6 9" id="KW-1133">Transmembrane helix</keyword>
<evidence type="ECO:0000313" key="12">
    <source>
        <dbReference type="EMBL" id="MBE0360460.1"/>
    </source>
</evidence>
<organism evidence="12 13">
    <name type="scientific">Pseudoalteromonas aliena SW19</name>
    <dbReference type="NCBI Taxonomy" id="1314866"/>
    <lineage>
        <taxon>Bacteria</taxon>
        <taxon>Pseudomonadati</taxon>
        <taxon>Pseudomonadota</taxon>
        <taxon>Gammaproteobacteria</taxon>
        <taxon>Alteromonadales</taxon>
        <taxon>Pseudoalteromonadaceae</taxon>
        <taxon>Pseudoalteromonas</taxon>
    </lineage>
</organism>